<evidence type="ECO:0000313" key="4">
    <source>
        <dbReference type="EMBL" id="GKU88767.1"/>
    </source>
</evidence>
<accession>A0AAV5HQE6</accession>
<dbReference type="PANTHER" id="PTHR12363">
    <property type="entry name" value="TRANSPORTIN 3 AND IMPORTIN 13"/>
    <property type="match status" value="1"/>
</dbReference>
<keyword evidence="5" id="KW-1185">Reference proteome</keyword>
<comment type="subcellular location">
    <subcellularLocation>
        <location evidence="1">Nucleus</location>
    </subcellularLocation>
</comment>
<proteinExistence type="predicted"/>
<evidence type="ECO:0000256" key="3">
    <source>
        <dbReference type="ARBA" id="ARBA00023242"/>
    </source>
</evidence>
<keyword evidence="2" id="KW-0813">Transport</keyword>
<organism evidence="4 5">
    <name type="scientific">Rubroshorea leprosula</name>
    <dbReference type="NCBI Taxonomy" id="152421"/>
    <lineage>
        <taxon>Eukaryota</taxon>
        <taxon>Viridiplantae</taxon>
        <taxon>Streptophyta</taxon>
        <taxon>Embryophyta</taxon>
        <taxon>Tracheophyta</taxon>
        <taxon>Spermatophyta</taxon>
        <taxon>Magnoliopsida</taxon>
        <taxon>eudicotyledons</taxon>
        <taxon>Gunneridae</taxon>
        <taxon>Pentapetalae</taxon>
        <taxon>rosids</taxon>
        <taxon>malvids</taxon>
        <taxon>Malvales</taxon>
        <taxon>Dipterocarpaceae</taxon>
        <taxon>Rubroshorea</taxon>
    </lineage>
</organism>
<dbReference type="Proteomes" id="UP001054252">
    <property type="component" value="Unassembled WGS sequence"/>
</dbReference>
<dbReference type="GO" id="GO:0005634">
    <property type="term" value="C:nucleus"/>
    <property type="evidence" value="ECO:0007669"/>
    <property type="project" value="UniProtKB-SubCell"/>
</dbReference>
<dbReference type="AlphaFoldDB" id="A0AAV5HQE6"/>
<dbReference type="InterPro" id="IPR051345">
    <property type="entry name" value="Importin_beta-like_NTR"/>
</dbReference>
<sequence>MLIVCALLEVASHPEYDIASMTFNFWHSLQVILTKRISNIMLGDEASIAERNRRLQVFCSAYESLVSLVSF</sequence>
<dbReference type="InterPro" id="IPR057941">
    <property type="entry name" value="TPR_TNPO3_IPO13_2nd"/>
</dbReference>
<keyword evidence="3" id="KW-0539">Nucleus</keyword>
<reference evidence="4 5" key="1">
    <citation type="journal article" date="2021" name="Commun. Biol.">
        <title>The genome of Shorea leprosula (Dipterocarpaceae) highlights the ecological relevance of drought in aseasonal tropical rainforests.</title>
        <authorList>
            <person name="Ng K.K.S."/>
            <person name="Kobayashi M.J."/>
            <person name="Fawcett J.A."/>
            <person name="Hatakeyama M."/>
            <person name="Paape T."/>
            <person name="Ng C.H."/>
            <person name="Ang C.C."/>
            <person name="Tnah L.H."/>
            <person name="Lee C.T."/>
            <person name="Nishiyama T."/>
            <person name="Sese J."/>
            <person name="O'Brien M.J."/>
            <person name="Copetti D."/>
            <person name="Mohd Noor M.I."/>
            <person name="Ong R.C."/>
            <person name="Putra M."/>
            <person name="Sireger I.Z."/>
            <person name="Indrioko S."/>
            <person name="Kosugi Y."/>
            <person name="Izuno A."/>
            <person name="Isagi Y."/>
            <person name="Lee S.L."/>
            <person name="Shimizu K.K."/>
        </authorList>
    </citation>
    <scope>NUCLEOTIDE SEQUENCE [LARGE SCALE GENOMIC DNA]</scope>
    <source>
        <strain evidence="4">214</strain>
    </source>
</reference>
<gene>
    <name evidence="4" type="ORF">SLEP1_g2993</name>
</gene>
<dbReference type="GO" id="GO:0005737">
    <property type="term" value="C:cytoplasm"/>
    <property type="evidence" value="ECO:0007669"/>
    <property type="project" value="TreeGrafter"/>
</dbReference>
<dbReference type="Pfam" id="PF24138">
    <property type="entry name" value="TPR_TNPO3_IPO13_2nd"/>
    <property type="match status" value="1"/>
</dbReference>
<dbReference type="InterPro" id="IPR011989">
    <property type="entry name" value="ARM-like"/>
</dbReference>
<comment type="caution">
    <text evidence="4">The sequence shown here is derived from an EMBL/GenBank/DDBJ whole genome shotgun (WGS) entry which is preliminary data.</text>
</comment>
<evidence type="ECO:0000313" key="5">
    <source>
        <dbReference type="Proteomes" id="UP001054252"/>
    </source>
</evidence>
<protein>
    <submittedName>
        <fullName evidence="4">Uncharacterized protein</fullName>
    </submittedName>
</protein>
<name>A0AAV5HQE6_9ROSI</name>
<dbReference type="GO" id="GO:0006606">
    <property type="term" value="P:protein import into nucleus"/>
    <property type="evidence" value="ECO:0007669"/>
    <property type="project" value="TreeGrafter"/>
</dbReference>
<dbReference type="EMBL" id="BPVZ01000003">
    <property type="protein sequence ID" value="GKU88767.1"/>
    <property type="molecule type" value="Genomic_DNA"/>
</dbReference>
<dbReference type="PANTHER" id="PTHR12363:SF33">
    <property type="entry name" value="IMPORTIN-13"/>
    <property type="match status" value="1"/>
</dbReference>
<dbReference type="Gene3D" id="1.25.10.10">
    <property type="entry name" value="Leucine-rich Repeat Variant"/>
    <property type="match status" value="1"/>
</dbReference>
<evidence type="ECO:0000256" key="1">
    <source>
        <dbReference type="ARBA" id="ARBA00004123"/>
    </source>
</evidence>
<evidence type="ECO:0000256" key="2">
    <source>
        <dbReference type="ARBA" id="ARBA00022448"/>
    </source>
</evidence>